<proteinExistence type="predicted"/>
<dbReference type="EMBL" id="GIFC01008870">
    <property type="protein sequence ID" value="MXU90953.1"/>
    <property type="molecule type" value="Transcribed_RNA"/>
</dbReference>
<name>A0A6B0UMX3_IXORI</name>
<organism evidence="2">
    <name type="scientific">Ixodes ricinus</name>
    <name type="common">Common tick</name>
    <name type="synonym">Acarus ricinus</name>
    <dbReference type="NCBI Taxonomy" id="34613"/>
    <lineage>
        <taxon>Eukaryota</taxon>
        <taxon>Metazoa</taxon>
        <taxon>Ecdysozoa</taxon>
        <taxon>Arthropoda</taxon>
        <taxon>Chelicerata</taxon>
        <taxon>Arachnida</taxon>
        <taxon>Acari</taxon>
        <taxon>Parasitiformes</taxon>
        <taxon>Ixodida</taxon>
        <taxon>Ixodoidea</taxon>
        <taxon>Ixodidae</taxon>
        <taxon>Ixodinae</taxon>
        <taxon>Ixodes</taxon>
    </lineage>
</organism>
<keyword evidence="1" id="KW-0732">Signal</keyword>
<accession>A0A6B0UMX3</accession>
<feature type="signal peptide" evidence="1">
    <location>
        <begin position="1"/>
        <end position="20"/>
    </location>
</feature>
<reference evidence="2" key="1">
    <citation type="submission" date="2019-12" db="EMBL/GenBank/DDBJ databases">
        <title>An insight into the sialome of adult female Ixodes ricinus ticks feeding for 6 days.</title>
        <authorList>
            <person name="Perner J."/>
            <person name="Ribeiro J.M.C."/>
        </authorList>
    </citation>
    <scope>NUCLEOTIDE SEQUENCE</scope>
    <source>
        <strain evidence="2">Semi-engorged</strain>
        <tissue evidence="2">Salivary glands</tissue>
    </source>
</reference>
<feature type="chain" id="PRO_5025373176" evidence="1">
    <location>
        <begin position="21"/>
        <end position="119"/>
    </location>
</feature>
<dbReference type="AlphaFoldDB" id="A0A6B0UMX3"/>
<evidence type="ECO:0000313" key="2">
    <source>
        <dbReference type="EMBL" id="MXU90953.1"/>
    </source>
</evidence>
<evidence type="ECO:0000256" key="1">
    <source>
        <dbReference type="SAM" id="SignalP"/>
    </source>
</evidence>
<sequence length="119" mass="12866">MASALFSLHFLRNCVASVRGRNPSTPSSPQSIVYPWSSTLDTAACSTIPVCSTEGTRELFTSTGSKDRVTHTFGEPSFSGRAERTLQTTVWPSRNILPSLSSSVLSSCTPRANLRRSVL</sequence>
<protein>
    <submittedName>
        <fullName evidence="2">Putative secreted protein</fullName>
    </submittedName>
</protein>